<dbReference type="EMBL" id="AP019791">
    <property type="protein sequence ID" value="BBL78445.1"/>
    <property type="molecule type" value="Genomic_DNA"/>
</dbReference>
<feature type="transmembrane region" description="Helical" evidence="1">
    <location>
        <begin position="68"/>
        <end position="91"/>
    </location>
</feature>
<evidence type="ECO:0000256" key="1">
    <source>
        <dbReference type="SAM" id="Phobius"/>
    </source>
</evidence>
<protein>
    <submittedName>
        <fullName evidence="2">Uncharacterized protein</fullName>
    </submittedName>
</protein>
<evidence type="ECO:0000313" key="3">
    <source>
        <dbReference type="Proteomes" id="UP000318065"/>
    </source>
</evidence>
<name>A0A510HGR7_9ACTN</name>
<feature type="transmembrane region" description="Helical" evidence="1">
    <location>
        <begin position="29"/>
        <end position="48"/>
    </location>
</feature>
<keyword evidence="1" id="KW-1133">Transmembrane helix</keyword>
<gene>
    <name evidence="2" type="ORF">RxyAA322_02990</name>
</gene>
<dbReference type="AlphaFoldDB" id="A0A510HGR7"/>
<sequence length="157" mass="16912">MSGVVGASEEEKTDRAVERRMKELGVSRWPLHLVGGLLLLEATGLAVAGTLNFTSPVLVELFPELRPWGTPVAVGFLVLAPLALTAAVGFFRLWGTAWLIAMMLQGLSLAVSLTLYLLLEEVPGYLYAVMAYSTVMVFYLNSQGIRASFRPGGPGRA</sequence>
<reference evidence="2" key="1">
    <citation type="journal article" date="2019" name="Microbiol. Resour. Announc.">
        <title>Complete Genome Sequence of Rubrobacter xylanophilus Strain AA3-22, Isolated from Arima Onsen in Japan.</title>
        <authorList>
            <person name="Tomariguchi N."/>
            <person name="Miyazaki K."/>
        </authorList>
    </citation>
    <scope>NUCLEOTIDE SEQUENCE [LARGE SCALE GENOMIC DNA]</scope>
    <source>
        <strain evidence="2">AA3-22</strain>
    </source>
</reference>
<dbReference type="RefSeq" id="WP_172620605.1">
    <property type="nucleotide sequence ID" value="NZ_AP019791.1"/>
</dbReference>
<feature type="transmembrane region" description="Helical" evidence="1">
    <location>
        <begin position="125"/>
        <end position="141"/>
    </location>
</feature>
<accession>A0A510HGR7</accession>
<keyword evidence="3" id="KW-1185">Reference proteome</keyword>
<evidence type="ECO:0000313" key="2">
    <source>
        <dbReference type="EMBL" id="BBL78445.1"/>
    </source>
</evidence>
<organism evidence="2 3">
    <name type="scientific">Rubrobacter xylanophilus</name>
    <dbReference type="NCBI Taxonomy" id="49319"/>
    <lineage>
        <taxon>Bacteria</taxon>
        <taxon>Bacillati</taxon>
        <taxon>Actinomycetota</taxon>
        <taxon>Rubrobacteria</taxon>
        <taxon>Rubrobacterales</taxon>
        <taxon>Rubrobacteraceae</taxon>
        <taxon>Rubrobacter</taxon>
    </lineage>
</organism>
<dbReference type="Proteomes" id="UP000318065">
    <property type="component" value="Chromosome"/>
</dbReference>
<proteinExistence type="predicted"/>
<keyword evidence="1" id="KW-0812">Transmembrane</keyword>
<feature type="transmembrane region" description="Helical" evidence="1">
    <location>
        <begin position="98"/>
        <end position="119"/>
    </location>
</feature>
<keyword evidence="1" id="KW-0472">Membrane</keyword>